<name>A0A814P3B7_9BILA</name>
<evidence type="ECO:0000256" key="5">
    <source>
        <dbReference type="ARBA" id="ARBA00023027"/>
    </source>
</evidence>
<comment type="caution">
    <text evidence="10">The sequence shown here is derived from an EMBL/GenBank/DDBJ whole genome shotgun (WGS) entry which is preliminary data.</text>
</comment>
<dbReference type="Proteomes" id="UP000663864">
    <property type="component" value="Unassembled WGS sequence"/>
</dbReference>
<evidence type="ECO:0000259" key="9">
    <source>
        <dbReference type="SMART" id="SM00997"/>
    </source>
</evidence>
<sequence>MDKTGRSHFSEIQNTSLFGRCDSLSQEQIQQQEESDNIQTSLISIPSKGRPFCRQFSEQNVDDKGVHHLFDEEKEDLSFPGVMERLPYKIADIKLAEAGRKALSMAEFEMPGVMRLRKIYGPTKPLKGVRLAGCLHVTAQTGVMIETLRELGAEIRWSCCNPLSTQDHIAAALVKAGISIFAWKGETEEEKLWCIDQTIYFADGEPLNAILDDGCNLARIVHEKYLHLTNTIHGCSEETTAGVTKLRKLLKNKKLNIPVINVNDSVTKSKFDNNYGCGESLVDGIKRATDTMIGGKTVVIIGYGNVGKGCAKTLSGHGAKVIITEIDPICALQAAMDGYQVTTIAEACKIGQIFVTATGSTELIRGEHIMEMRDMAILCNIGSGQTEIDVVWLKANAIKIENVKPQVDIYHLPNGRAVILPADGRVINLSCAHGNPSFVMSNSFSNQILAQIELFTKKGQYPIGIHILPKTLDEEVAMAHLEYLGIKLDKLTPTQSAQILVQSINNDSFITFNSAIVNQYRKAAVHTIITDDHIPAILEKLNSTTMVHTRESSSIIETSTSTNQTFVIPPFETKRLPIKPDVVAPDGSFVRELLTTVGGSMAQFELPTGRTSQAVEHRTVYEIWYFLSGEGEFWRKQNEREEIVAVDANICITIPVGTQFQFRTIGRRSLVAVAITMPPWPPGDNEAIFRKGIWNASLAGIENSSTKLFNSNYLFITILSFSIVKML</sequence>
<gene>
    <name evidence="10" type="ORF">ZHD862_LOCUS17555</name>
</gene>
<evidence type="ECO:0000256" key="2">
    <source>
        <dbReference type="ARBA" id="ARBA00007122"/>
    </source>
</evidence>
<evidence type="ECO:0000256" key="1">
    <source>
        <dbReference type="ARBA" id="ARBA00005195"/>
    </source>
</evidence>
<keyword evidence="5 7" id="KW-0520">NAD</keyword>
<evidence type="ECO:0000313" key="10">
    <source>
        <dbReference type="EMBL" id="CAF1100194.1"/>
    </source>
</evidence>
<reference evidence="10" key="1">
    <citation type="submission" date="2021-02" db="EMBL/GenBank/DDBJ databases">
        <authorList>
            <person name="Nowell W R."/>
        </authorList>
    </citation>
    <scope>NUCLEOTIDE SEQUENCE</scope>
</reference>
<evidence type="ECO:0000256" key="4">
    <source>
        <dbReference type="ARBA" id="ARBA00022801"/>
    </source>
</evidence>
<dbReference type="InterPro" id="IPR020082">
    <property type="entry name" value="S-Ado-L-homoCys_hydrolase_CS"/>
</dbReference>
<evidence type="ECO:0000256" key="7">
    <source>
        <dbReference type="RuleBase" id="RU000548"/>
    </source>
</evidence>
<dbReference type="SMART" id="SM00997">
    <property type="entry name" value="AdoHcyase_NAD"/>
    <property type="match status" value="1"/>
</dbReference>
<dbReference type="SMART" id="SM00996">
    <property type="entry name" value="AdoHcyase"/>
    <property type="match status" value="1"/>
</dbReference>
<dbReference type="AlphaFoldDB" id="A0A814P3B7"/>
<dbReference type="NCBIfam" id="NF004005">
    <property type="entry name" value="PRK05476.2-3"/>
    <property type="match status" value="1"/>
</dbReference>
<dbReference type="GO" id="GO:0004013">
    <property type="term" value="F:adenosylhomocysteinase activity"/>
    <property type="evidence" value="ECO:0007669"/>
    <property type="project" value="UniProtKB-EC"/>
</dbReference>
<dbReference type="SUPFAM" id="SSF51182">
    <property type="entry name" value="RmlC-like cupins"/>
    <property type="match status" value="1"/>
</dbReference>
<evidence type="ECO:0000256" key="6">
    <source>
        <dbReference type="ARBA" id="ARBA00034527"/>
    </source>
</evidence>
<dbReference type="InterPro" id="IPR015878">
    <property type="entry name" value="Ado_hCys_hydrolase_NAD-bd"/>
</dbReference>
<protein>
    <recommendedName>
        <fullName evidence="6 7">Adenosylhomocysteinase</fullName>
        <ecNumber evidence="6 7">3.13.2.1</ecNumber>
    </recommendedName>
</protein>
<dbReference type="FunFam" id="3.40.50.720:FF:000004">
    <property type="entry name" value="Adenosylhomocysteinase"/>
    <property type="match status" value="1"/>
</dbReference>
<dbReference type="InterPro" id="IPR000043">
    <property type="entry name" value="Adenosylhomocysteinase-like"/>
</dbReference>
<dbReference type="InterPro" id="IPR042172">
    <property type="entry name" value="Adenosylhomocyst_ase-like_sf"/>
</dbReference>
<dbReference type="SUPFAM" id="SSF51735">
    <property type="entry name" value="NAD(P)-binding Rossmann-fold domains"/>
    <property type="match status" value="1"/>
</dbReference>
<dbReference type="SUPFAM" id="SSF52283">
    <property type="entry name" value="Formate/glycerate dehydrogenase catalytic domain-like"/>
    <property type="match status" value="1"/>
</dbReference>
<comment type="pathway">
    <text evidence="1 7">Amino-acid biosynthesis; L-homocysteine biosynthesis; L-homocysteine from S-adenosyl-L-homocysteine: step 1/1.</text>
</comment>
<feature type="domain" description="S-adenosyl-L-homocysteine hydrolase NAD binding" evidence="9">
    <location>
        <begin position="273"/>
        <end position="434"/>
    </location>
</feature>
<proteinExistence type="inferred from homology"/>
<dbReference type="EC" id="3.13.2.1" evidence="6 7"/>
<evidence type="ECO:0000256" key="8">
    <source>
        <dbReference type="RuleBase" id="RU004166"/>
    </source>
</evidence>
<dbReference type="Gene3D" id="3.40.50.1480">
    <property type="entry name" value="Adenosylhomocysteinase-like"/>
    <property type="match status" value="2"/>
</dbReference>
<dbReference type="Gene3D" id="3.40.50.720">
    <property type="entry name" value="NAD(P)-binding Rossmann-like Domain"/>
    <property type="match status" value="1"/>
</dbReference>
<dbReference type="PROSITE" id="PS00739">
    <property type="entry name" value="ADOHCYASE_2"/>
    <property type="match status" value="1"/>
</dbReference>
<dbReference type="EMBL" id="CAJNOT010000875">
    <property type="protein sequence ID" value="CAF1100194.1"/>
    <property type="molecule type" value="Genomic_DNA"/>
</dbReference>
<dbReference type="InterPro" id="IPR014710">
    <property type="entry name" value="RmlC-like_jellyroll"/>
</dbReference>
<dbReference type="PANTHER" id="PTHR23420:SF0">
    <property type="entry name" value="ADENOSYLHOMOCYSTEINASE"/>
    <property type="match status" value="1"/>
</dbReference>
<comment type="catalytic activity">
    <reaction evidence="7">
        <text>S-adenosyl-L-homocysteine + H2O = L-homocysteine + adenosine</text>
        <dbReference type="Rhea" id="RHEA:21708"/>
        <dbReference type="ChEBI" id="CHEBI:15377"/>
        <dbReference type="ChEBI" id="CHEBI:16335"/>
        <dbReference type="ChEBI" id="CHEBI:57856"/>
        <dbReference type="ChEBI" id="CHEBI:58199"/>
        <dbReference type="EC" id="3.13.2.1"/>
    </reaction>
</comment>
<dbReference type="NCBIfam" id="TIGR00936">
    <property type="entry name" value="ahcY"/>
    <property type="match status" value="1"/>
</dbReference>
<accession>A0A814P3B7</accession>
<keyword evidence="4 7" id="KW-0378">Hydrolase</keyword>
<dbReference type="GO" id="GO:0005829">
    <property type="term" value="C:cytosol"/>
    <property type="evidence" value="ECO:0007669"/>
    <property type="project" value="TreeGrafter"/>
</dbReference>
<dbReference type="InterPro" id="IPR036291">
    <property type="entry name" value="NAD(P)-bd_dom_sf"/>
</dbReference>
<dbReference type="InterPro" id="IPR011051">
    <property type="entry name" value="RmlC_Cupin_sf"/>
</dbReference>
<evidence type="ECO:0000313" key="11">
    <source>
        <dbReference type="Proteomes" id="UP000663864"/>
    </source>
</evidence>
<keyword evidence="3 7" id="KW-0554">One-carbon metabolism</keyword>
<dbReference type="Pfam" id="PF05221">
    <property type="entry name" value="AdoHcyase"/>
    <property type="match status" value="1"/>
</dbReference>
<evidence type="ECO:0000256" key="3">
    <source>
        <dbReference type="ARBA" id="ARBA00022563"/>
    </source>
</evidence>
<organism evidence="10 11">
    <name type="scientific">Rotaria sordida</name>
    <dbReference type="NCBI Taxonomy" id="392033"/>
    <lineage>
        <taxon>Eukaryota</taxon>
        <taxon>Metazoa</taxon>
        <taxon>Spiralia</taxon>
        <taxon>Gnathifera</taxon>
        <taxon>Rotifera</taxon>
        <taxon>Eurotatoria</taxon>
        <taxon>Bdelloidea</taxon>
        <taxon>Philodinida</taxon>
        <taxon>Philodinidae</taxon>
        <taxon>Rotaria</taxon>
    </lineage>
</organism>
<dbReference type="GO" id="GO:0033353">
    <property type="term" value="P:S-adenosylmethionine cycle"/>
    <property type="evidence" value="ECO:0007669"/>
    <property type="project" value="TreeGrafter"/>
</dbReference>
<dbReference type="CDD" id="cd00401">
    <property type="entry name" value="SAHH"/>
    <property type="match status" value="1"/>
</dbReference>
<comment type="similarity">
    <text evidence="2 8">Belongs to the adenosylhomocysteinase family.</text>
</comment>
<dbReference type="PANTHER" id="PTHR23420">
    <property type="entry name" value="ADENOSYLHOMOCYSTEINASE"/>
    <property type="match status" value="1"/>
</dbReference>
<dbReference type="Pfam" id="PF00670">
    <property type="entry name" value="AdoHcyase_NAD"/>
    <property type="match status" value="1"/>
</dbReference>
<dbReference type="Gene3D" id="2.60.120.10">
    <property type="entry name" value="Jelly Rolls"/>
    <property type="match status" value="1"/>
</dbReference>
<dbReference type="GO" id="GO:0006730">
    <property type="term" value="P:one-carbon metabolic process"/>
    <property type="evidence" value="ECO:0007669"/>
    <property type="project" value="UniProtKB-KW"/>
</dbReference>
<comment type="cofactor">
    <cofactor evidence="7">
        <name>NAD(+)</name>
        <dbReference type="ChEBI" id="CHEBI:57540"/>
    </cofactor>
    <text evidence="7">Binds 1 NAD(+) per subunit.</text>
</comment>
<dbReference type="UniPathway" id="UPA00314">
    <property type="reaction ID" value="UER00076"/>
</dbReference>